<keyword evidence="3" id="KW-1185">Reference proteome</keyword>
<reference evidence="2 3" key="1">
    <citation type="submission" date="2020-01" db="EMBL/GenBank/DDBJ databases">
        <title>Whole genome and functional gene identification of agarase of Vibrio HN897.</title>
        <authorList>
            <person name="Liu Y."/>
            <person name="Zhao Z."/>
        </authorList>
    </citation>
    <scope>NUCLEOTIDE SEQUENCE [LARGE SCALE GENOMIC DNA]</scope>
    <source>
        <strain evidence="2 3">HN897</strain>
    </source>
</reference>
<dbReference type="AlphaFoldDB" id="A0A7Z2YDZ0"/>
<organism evidence="2 3">
    <name type="scientific">Vibrio astriarenae</name>
    <dbReference type="NCBI Taxonomy" id="1481923"/>
    <lineage>
        <taxon>Bacteria</taxon>
        <taxon>Pseudomonadati</taxon>
        <taxon>Pseudomonadota</taxon>
        <taxon>Gammaproteobacteria</taxon>
        <taxon>Vibrionales</taxon>
        <taxon>Vibrionaceae</taxon>
        <taxon>Vibrio</taxon>
    </lineage>
</organism>
<gene>
    <name evidence="2" type="ORF">GT360_08200</name>
</gene>
<protein>
    <submittedName>
        <fullName evidence="2">Uncharacterized protein</fullName>
    </submittedName>
</protein>
<sequence>MKSLFRFYFLRGLQSKSQTMSICTGLLFIMLTATVGVTMGYLSNQNMAVAMIWMLSPAFIFRVYMLMSPYYRAAALKTWG</sequence>
<feature type="transmembrane region" description="Helical" evidence="1">
    <location>
        <begin position="48"/>
        <end position="67"/>
    </location>
</feature>
<keyword evidence="1" id="KW-1133">Transmembrane helix</keyword>
<name>A0A7Z2YDZ0_9VIBR</name>
<keyword evidence="1" id="KW-0472">Membrane</keyword>
<dbReference type="EMBL" id="CP047475">
    <property type="protein sequence ID" value="QIA63500.1"/>
    <property type="molecule type" value="Genomic_DNA"/>
</dbReference>
<dbReference type="RefSeq" id="WP_164648393.1">
    <property type="nucleotide sequence ID" value="NZ_CP047475.1"/>
</dbReference>
<dbReference type="KEGG" id="vas:GT360_08200"/>
<proteinExistence type="predicted"/>
<dbReference type="Proteomes" id="UP000464262">
    <property type="component" value="Chromosome 1"/>
</dbReference>
<evidence type="ECO:0000256" key="1">
    <source>
        <dbReference type="SAM" id="Phobius"/>
    </source>
</evidence>
<feature type="transmembrane region" description="Helical" evidence="1">
    <location>
        <begin position="21"/>
        <end position="42"/>
    </location>
</feature>
<keyword evidence="1" id="KW-0812">Transmembrane</keyword>
<evidence type="ECO:0000313" key="2">
    <source>
        <dbReference type="EMBL" id="QIA63500.1"/>
    </source>
</evidence>
<accession>A0A7Z2YDZ0</accession>
<evidence type="ECO:0000313" key="3">
    <source>
        <dbReference type="Proteomes" id="UP000464262"/>
    </source>
</evidence>